<dbReference type="Proteomes" id="UP000544222">
    <property type="component" value="Unassembled WGS sequence"/>
</dbReference>
<dbReference type="Gene3D" id="1.10.1740.10">
    <property type="match status" value="1"/>
</dbReference>
<reference evidence="7 8" key="1">
    <citation type="submission" date="2020-08" db="EMBL/GenBank/DDBJ databases">
        <title>Genomic Encyclopedia of Type Strains, Phase IV (KMG-IV): sequencing the most valuable type-strain genomes for metagenomic binning, comparative biology and taxonomic classification.</title>
        <authorList>
            <person name="Goeker M."/>
        </authorList>
    </citation>
    <scope>NUCLEOTIDE SEQUENCE [LARGE SCALE GENOMIC DNA]</scope>
    <source>
        <strain evidence="7 8">DSM 27471</strain>
    </source>
</reference>
<dbReference type="InterPro" id="IPR014327">
    <property type="entry name" value="RNA_pol_sigma70_bacteroid"/>
</dbReference>
<keyword evidence="2" id="KW-0805">Transcription regulation</keyword>
<dbReference type="GO" id="GO:0006352">
    <property type="term" value="P:DNA-templated transcription initiation"/>
    <property type="evidence" value="ECO:0007669"/>
    <property type="project" value="InterPro"/>
</dbReference>
<evidence type="ECO:0000259" key="6">
    <source>
        <dbReference type="Pfam" id="PF08281"/>
    </source>
</evidence>
<evidence type="ECO:0000313" key="7">
    <source>
        <dbReference type="EMBL" id="MBB3187611.1"/>
    </source>
</evidence>
<accession>A0A7W5H2M7</accession>
<feature type="domain" description="RNA polymerase sigma-70 region 2" evidence="5">
    <location>
        <begin position="22"/>
        <end position="87"/>
    </location>
</feature>
<organism evidence="7 8">
    <name type="scientific">Microbacter margulisiae</name>
    <dbReference type="NCBI Taxonomy" id="1350067"/>
    <lineage>
        <taxon>Bacteria</taxon>
        <taxon>Pseudomonadati</taxon>
        <taxon>Bacteroidota</taxon>
        <taxon>Bacteroidia</taxon>
        <taxon>Bacteroidales</taxon>
        <taxon>Porphyromonadaceae</taxon>
        <taxon>Microbacter</taxon>
    </lineage>
</organism>
<dbReference type="InterPro" id="IPR036388">
    <property type="entry name" value="WH-like_DNA-bd_sf"/>
</dbReference>
<proteinExistence type="inferred from homology"/>
<dbReference type="NCBIfam" id="TIGR02985">
    <property type="entry name" value="Sig70_bacteroi1"/>
    <property type="match status" value="1"/>
</dbReference>
<keyword evidence="4" id="KW-0804">Transcription</keyword>
<dbReference type="CDD" id="cd06171">
    <property type="entry name" value="Sigma70_r4"/>
    <property type="match status" value="1"/>
</dbReference>
<name>A0A7W5H2M7_9PORP</name>
<dbReference type="NCBIfam" id="TIGR02937">
    <property type="entry name" value="sigma70-ECF"/>
    <property type="match status" value="1"/>
</dbReference>
<dbReference type="Gene3D" id="1.10.10.10">
    <property type="entry name" value="Winged helix-like DNA-binding domain superfamily/Winged helix DNA-binding domain"/>
    <property type="match status" value="1"/>
</dbReference>
<feature type="domain" description="RNA polymerase sigma factor 70 region 4 type 2" evidence="6">
    <location>
        <begin position="120"/>
        <end position="166"/>
    </location>
</feature>
<dbReference type="PANTHER" id="PTHR43133:SF46">
    <property type="entry name" value="RNA POLYMERASE SIGMA-70 FACTOR ECF SUBFAMILY"/>
    <property type="match status" value="1"/>
</dbReference>
<dbReference type="InterPro" id="IPR014284">
    <property type="entry name" value="RNA_pol_sigma-70_dom"/>
</dbReference>
<dbReference type="Pfam" id="PF08281">
    <property type="entry name" value="Sigma70_r4_2"/>
    <property type="match status" value="1"/>
</dbReference>
<keyword evidence="8" id="KW-1185">Reference proteome</keyword>
<dbReference type="InterPro" id="IPR039425">
    <property type="entry name" value="RNA_pol_sigma-70-like"/>
</dbReference>
<protein>
    <submittedName>
        <fullName evidence="7">RNA polymerase sigma-70 factor (ECF subfamily)</fullName>
    </submittedName>
</protein>
<dbReference type="EMBL" id="JACHYB010000001">
    <property type="protein sequence ID" value="MBB3187611.1"/>
    <property type="molecule type" value="Genomic_DNA"/>
</dbReference>
<evidence type="ECO:0000256" key="3">
    <source>
        <dbReference type="ARBA" id="ARBA00023082"/>
    </source>
</evidence>
<sequence length="189" mass="22520">MLDDLFLIKRIKNDDIEAFEKLFRLYYAPLCRYADSFINDMPSAEELVQDLFYYVWKEREQVSIGISAKAYLYRATRNRAFHYLHHQQITENYRDALLAVASETDPVTPESELEYKELEQQLFEALQRLPERQRRVFCMNRFDGKTYNEIAPELSISVKTVEADMTKVLTILRKELKHFSNHNAYFNPT</sequence>
<evidence type="ECO:0000256" key="1">
    <source>
        <dbReference type="ARBA" id="ARBA00010641"/>
    </source>
</evidence>
<comment type="caution">
    <text evidence="7">The sequence shown here is derived from an EMBL/GenBank/DDBJ whole genome shotgun (WGS) entry which is preliminary data.</text>
</comment>
<dbReference type="InterPro" id="IPR013324">
    <property type="entry name" value="RNA_pol_sigma_r3/r4-like"/>
</dbReference>
<dbReference type="SUPFAM" id="SSF88946">
    <property type="entry name" value="Sigma2 domain of RNA polymerase sigma factors"/>
    <property type="match status" value="1"/>
</dbReference>
<evidence type="ECO:0000256" key="2">
    <source>
        <dbReference type="ARBA" id="ARBA00023015"/>
    </source>
</evidence>
<dbReference type="Pfam" id="PF04542">
    <property type="entry name" value="Sigma70_r2"/>
    <property type="match status" value="1"/>
</dbReference>
<dbReference type="RefSeq" id="WP_183413357.1">
    <property type="nucleotide sequence ID" value="NZ_JACHYB010000001.1"/>
</dbReference>
<keyword evidence="3" id="KW-0731">Sigma factor</keyword>
<dbReference type="SUPFAM" id="SSF88659">
    <property type="entry name" value="Sigma3 and sigma4 domains of RNA polymerase sigma factors"/>
    <property type="match status" value="1"/>
</dbReference>
<gene>
    <name evidence="7" type="ORF">FHX64_001774</name>
</gene>
<dbReference type="GO" id="GO:0016987">
    <property type="term" value="F:sigma factor activity"/>
    <property type="evidence" value="ECO:0007669"/>
    <property type="project" value="UniProtKB-KW"/>
</dbReference>
<evidence type="ECO:0000313" key="8">
    <source>
        <dbReference type="Proteomes" id="UP000544222"/>
    </source>
</evidence>
<dbReference type="InterPro" id="IPR007627">
    <property type="entry name" value="RNA_pol_sigma70_r2"/>
</dbReference>
<evidence type="ECO:0000256" key="4">
    <source>
        <dbReference type="ARBA" id="ARBA00023163"/>
    </source>
</evidence>
<dbReference type="PANTHER" id="PTHR43133">
    <property type="entry name" value="RNA POLYMERASE ECF-TYPE SIGMA FACTO"/>
    <property type="match status" value="1"/>
</dbReference>
<evidence type="ECO:0000259" key="5">
    <source>
        <dbReference type="Pfam" id="PF04542"/>
    </source>
</evidence>
<comment type="similarity">
    <text evidence="1">Belongs to the sigma-70 factor family. ECF subfamily.</text>
</comment>
<dbReference type="InterPro" id="IPR013325">
    <property type="entry name" value="RNA_pol_sigma_r2"/>
</dbReference>
<dbReference type="GO" id="GO:0003677">
    <property type="term" value="F:DNA binding"/>
    <property type="evidence" value="ECO:0007669"/>
    <property type="project" value="InterPro"/>
</dbReference>
<dbReference type="InterPro" id="IPR013249">
    <property type="entry name" value="RNA_pol_sigma70_r4_t2"/>
</dbReference>
<dbReference type="AlphaFoldDB" id="A0A7W5H2M7"/>